<feature type="non-terminal residue" evidence="2">
    <location>
        <position position="401"/>
    </location>
</feature>
<sequence length="401" mass="46187">DGNPTLTAEQESLLEQLIPNQELREKYKPFGICKECYQPNTGVGNDGNWCHPCNSKHFAQDFDKWTSGNPAIDSFIQKSQLEATSHHVKNGKMLGYSEVVIKSLNNSQNAIPNFLQEITYHKLTDTFFIVPCFGISKDPETENYLMVMEYMFNGNLRQCLKMNDQLGFLNKFLWLINIATGLKQIHEKGLLHCDFHPGNILSGSHDNFCIADLGLCRPANEVNKGKVYGVLPYVAPEVLHEKGYSQASDVYSFAMVAYEVLTGLPPYTVYDDKEIYYKEVPHNVDLTLEICRGLRPSLSSAKVPQLLKDPLKRPTAGEVFKILRGWWDEIYLGKVTEFHRQYDEERVCELLSGFYKQYKGQTREVKPEESRKVYEELFSEFCQQLNYNIYTKKEEDAQEEF</sequence>
<dbReference type="EMBL" id="CAJVPL010001360">
    <property type="protein sequence ID" value="CAG8567097.1"/>
    <property type="molecule type" value="Genomic_DNA"/>
</dbReference>
<dbReference type="Pfam" id="PF00069">
    <property type="entry name" value="Pkinase"/>
    <property type="match status" value="1"/>
</dbReference>
<comment type="caution">
    <text evidence="2">The sequence shown here is derived from an EMBL/GenBank/DDBJ whole genome shotgun (WGS) entry which is preliminary data.</text>
</comment>
<dbReference type="PANTHER" id="PTHR23257">
    <property type="entry name" value="SERINE-THREONINE PROTEIN KINASE"/>
    <property type="match status" value="1"/>
</dbReference>
<dbReference type="Gene3D" id="1.10.510.10">
    <property type="entry name" value="Transferase(Phosphotransferase) domain 1"/>
    <property type="match status" value="1"/>
</dbReference>
<organism evidence="2 3">
    <name type="scientific">Ambispora gerdemannii</name>
    <dbReference type="NCBI Taxonomy" id="144530"/>
    <lineage>
        <taxon>Eukaryota</taxon>
        <taxon>Fungi</taxon>
        <taxon>Fungi incertae sedis</taxon>
        <taxon>Mucoromycota</taxon>
        <taxon>Glomeromycotina</taxon>
        <taxon>Glomeromycetes</taxon>
        <taxon>Archaeosporales</taxon>
        <taxon>Ambisporaceae</taxon>
        <taxon>Ambispora</taxon>
    </lineage>
</organism>
<accession>A0A9N9BIN1</accession>
<name>A0A9N9BIN1_9GLOM</name>
<dbReference type="GO" id="GO:0004672">
    <property type="term" value="F:protein kinase activity"/>
    <property type="evidence" value="ECO:0007669"/>
    <property type="project" value="InterPro"/>
</dbReference>
<evidence type="ECO:0000313" key="2">
    <source>
        <dbReference type="EMBL" id="CAG8567097.1"/>
    </source>
</evidence>
<protein>
    <submittedName>
        <fullName evidence="2">1309_t:CDS:1</fullName>
    </submittedName>
</protein>
<dbReference type="AlphaFoldDB" id="A0A9N9BIN1"/>
<dbReference type="Proteomes" id="UP000789831">
    <property type="component" value="Unassembled WGS sequence"/>
</dbReference>
<feature type="domain" description="Protein kinase" evidence="1">
    <location>
        <begin position="59"/>
        <end position="332"/>
    </location>
</feature>
<dbReference type="SUPFAM" id="SSF56112">
    <property type="entry name" value="Protein kinase-like (PK-like)"/>
    <property type="match status" value="1"/>
</dbReference>
<gene>
    <name evidence="2" type="ORF">AGERDE_LOCUS7449</name>
</gene>
<dbReference type="GO" id="GO:0005524">
    <property type="term" value="F:ATP binding"/>
    <property type="evidence" value="ECO:0007669"/>
    <property type="project" value="InterPro"/>
</dbReference>
<reference evidence="2" key="1">
    <citation type="submission" date="2021-06" db="EMBL/GenBank/DDBJ databases">
        <authorList>
            <person name="Kallberg Y."/>
            <person name="Tangrot J."/>
            <person name="Rosling A."/>
        </authorList>
    </citation>
    <scope>NUCLEOTIDE SEQUENCE</scope>
    <source>
        <strain evidence="2">MT106</strain>
    </source>
</reference>
<proteinExistence type="predicted"/>
<dbReference type="InterPro" id="IPR050167">
    <property type="entry name" value="Ser_Thr_protein_kinase"/>
</dbReference>
<dbReference type="GO" id="GO:0005737">
    <property type="term" value="C:cytoplasm"/>
    <property type="evidence" value="ECO:0007669"/>
    <property type="project" value="TreeGrafter"/>
</dbReference>
<dbReference type="InterPro" id="IPR011009">
    <property type="entry name" value="Kinase-like_dom_sf"/>
</dbReference>
<dbReference type="GO" id="GO:0007165">
    <property type="term" value="P:signal transduction"/>
    <property type="evidence" value="ECO:0007669"/>
    <property type="project" value="TreeGrafter"/>
</dbReference>
<evidence type="ECO:0000313" key="3">
    <source>
        <dbReference type="Proteomes" id="UP000789831"/>
    </source>
</evidence>
<dbReference type="InterPro" id="IPR000719">
    <property type="entry name" value="Prot_kinase_dom"/>
</dbReference>
<dbReference type="OrthoDB" id="544350at2759"/>
<evidence type="ECO:0000259" key="1">
    <source>
        <dbReference type="PROSITE" id="PS50011"/>
    </source>
</evidence>
<keyword evidence="3" id="KW-1185">Reference proteome</keyword>
<dbReference type="PROSITE" id="PS50011">
    <property type="entry name" value="PROTEIN_KINASE_DOM"/>
    <property type="match status" value="1"/>
</dbReference>